<organism evidence="1 2">
    <name type="scientific">Mycobacteroides immunogenum</name>
    <dbReference type="NCBI Taxonomy" id="83262"/>
    <lineage>
        <taxon>Bacteria</taxon>
        <taxon>Bacillati</taxon>
        <taxon>Actinomycetota</taxon>
        <taxon>Actinomycetes</taxon>
        <taxon>Mycobacteriales</taxon>
        <taxon>Mycobacteriaceae</taxon>
        <taxon>Mycobacteroides</taxon>
    </lineage>
</organism>
<protein>
    <submittedName>
        <fullName evidence="1">Uncharacterized protein</fullName>
    </submittedName>
</protein>
<gene>
    <name evidence="1" type="ORF">AN908_00465</name>
</gene>
<evidence type="ECO:0000313" key="2">
    <source>
        <dbReference type="Proteomes" id="UP000037843"/>
    </source>
</evidence>
<dbReference type="Proteomes" id="UP000037843">
    <property type="component" value="Unassembled WGS sequence"/>
</dbReference>
<accession>A0A7V8LT54</accession>
<name>A0A7V8LT54_9MYCO</name>
<dbReference type="AlphaFoldDB" id="A0A7V8LT54"/>
<comment type="caution">
    <text evidence="1">The sequence shown here is derived from an EMBL/GenBank/DDBJ whole genome shotgun (WGS) entry which is preliminary data.</text>
</comment>
<dbReference type="KEGG" id="miz:BAB75_00065"/>
<evidence type="ECO:0000313" key="1">
    <source>
        <dbReference type="EMBL" id="KPG17688.1"/>
    </source>
</evidence>
<dbReference type="EMBL" id="LJFO01000001">
    <property type="protein sequence ID" value="KPG17688.1"/>
    <property type="molecule type" value="Genomic_DNA"/>
</dbReference>
<reference evidence="1 2" key="1">
    <citation type="submission" date="2015-09" db="EMBL/GenBank/DDBJ databases">
        <title>Genome Sequences of Mycobacterium immunogenum Isolates, Recuperated from a Chloraminated Drinking Water Distribution System Simulator Subjected to Episodes of Nitrification.</title>
        <authorList>
            <person name="Gomez-Alvarez V."/>
            <person name="Revetta R.P."/>
        </authorList>
    </citation>
    <scope>NUCLEOTIDE SEQUENCE [LARGE SCALE GENOMIC DNA]</scope>
    <source>
        <strain evidence="1 2">H008</strain>
    </source>
</reference>
<sequence>MQVCDDILKSLMMTWPGTKGGEPRINGESRPSKFNADLKLAYCLFDVSDPTFAGHPHEDNNKRQFVAEYRIDTAESSISNYPQDRRMFVDAEGFKVLVGFGQQDWTVANELFLEVKLDAWRGTLRLPTRSEWVAGQATTIDELRQAADALVTVTKRSIAAIN</sequence>
<proteinExistence type="predicted"/>